<dbReference type="AlphaFoldDB" id="A0A8J4ETI4"/>
<dbReference type="EMBL" id="BNCO01000003">
    <property type="protein sequence ID" value="GIL46244.1"/>
    <property type="molecule type" value="Genomic_DNA"/>
</dbReference>
<organism evidence="2 3">
    <name type="scientific">Volvox africanus</name>
    <dbReference type="NCBI Taxonomy" id="51714"/>
    <lineage>
        <taxon>Eukaryota</taxon>
        <taxon>Viridiplantae</taxon>
        <taxon>Chlorophyta</taxon>
        <taxon>core chlorophytes</taxon>
        <taxon>Chlorophyceae</taxon>
        <taxon>CS clade</taxon>
        <taxon>Chlamydomonadales</taxon>
        <taxon>Volvocaceae</taxon>
        <taxon>Volvox</taxon>
    </lineage>
</organism>
<proteinExistence type="predicted"/>
<evidence type="ECO:0000313" key="2">
    <source>
        <dbReference type="EMBL" id="GIL46244.1"/>
    </source>
</evidence>
<protein>
    <submittedName>
        <fullName evidence="2">Uncharacterized protein</fullName>
    </submittedName>
</protein>
<feature type="region of interest" description="Disordered" evidence="1">
    <location>
        <begin position="159"/>
        <end position="196"/>
    </location>
</feature>
<keyword evidence="3" id="KW-1185">Reference proteome</keyword>
<evidence type="ECO:0000256" key="1">
    <source>
        <dbReference type="SAM" id="MobiDB-lite"/>
    </source>
</evidence>
<comment type="caution">
    <text evidence="2">The sequence shown here is derived from an EMBL/GenBank/DDBJ whole genome shotgun (WGS) entry which is preliminary data.</text>
</comment>
<dbReference type="Proteomes" id="UP000747399">
    <property type="component" value="Unassembled WGS sequence"/>
</dbReference>
<gene>
    <name evidence="2" type="ORF">Vafri_3273</name>
</gene>
<name>A0A8J4ETI4_9CHLO</name>
<evidence type="ECO:0000313" key="3">
    <source>
        <dbReference type="Proteomes" id="UP000747399"/>
    </source>
</evidence>
<sequence>MPPDREYEVYGVYGMHAANADDDLMARRVLQIDEEDADRYRQYPHTHHYRGMPDPVPVRLAEEAVDYSDWEEILSAEFPGTGAGYGYYGRYRGAAYGYYSACLGIYYGGGYGGYGSCGGGYGGDHISDLLDDPDNLELQEALLEIRELLRNNVREKAVEDMERNAEEGALSSVVSVEELPGRLQRPDEETEGEGNA</sequence>
<reference evidence="2" key="1">
    <citation type="journal article" date="2021" name="Proc. Natl. Acad. Sci. U.S.A.">
        <title>Three genomes in the algal genus Volvox reveal the fate of a haploid sex-determining region after a transition to homothallism.</title>
        <authorList>
            <person name="Yamamoto K."/>
            <person name="Hamaji T."/>
            <person name="Kawai-Toyooka H."/>
            <person name="Matsuzaki R."/>
            <person name="Takahashi F."/>
            <person name="Nishimura Y."/>
            <person name="Kawachi M."/>
            <person name="Noguchi H."/>
            <person name="Minakuchi Y."/>
            <person name="Umen J.G."/>
            <person name="Toyoda A."/>
            <person name="Nozaki H."/>
        </authorList>
    </citation>
    <scope>NUCLEOTIDE SEQUENCE</scope>
    <source>
        <strain evidence="2">NIES-3780</strain>
    </source>
</reference>
<accession>A0A8J4ETI4</accession>